<organism evidence="2 3">
    <name type="scientific">Lates japonicus</name>
    <name type="common">Japanese lates</name>
    <dbReference type="NCBI Taxonomy" id="270547"/>
    <lineage>
        <taxon>Eukaryota</taxon>
        <taxon>Metazoa</taxon>
        <taxon>Chordata</taxon>
        <taxon>Craniata</taxon>
        <taxon>Vertebrata</taxon>
        <taxon>Euteleostomi</taxon>
        <taxon>Actinopterygii</taxon>
        <taxon>Neopterygii</taxon>
        <taxon>Teleostei</taxon>
        <taxon>Neoteleostei</taxon>
        <taxon>Acanthomorphata</taxon>
        <taxon>Carangaria</taxon>
        <taxon>Carangaria incertae sedis</taxon>
        <taxon>Centropomidae</taxon>
        <taxon>Lates</taxon>
    </lineage>
</organism>
<accession>A0AAD3R687</accession>
<comment type="caution">
    <text evidence="2">The sequence shown here is derived from an EMBL/GenBank/DDBJ whole genome shotgun (WGS) entry which is preliminary data.</text>
</comment>
<name>A0AAD3R687_LATJO</name>
<sequence length="116" mass="13226">MITGTDRSAIFQPLPHGGYQPYNPPYNQLYNPSAVAYNNDQGGEDEVEEEEGEEEQDPYYHRGYPPQYYPRQPSQSAHGYRSRPAHSEDVELRSPGVARRFSRDVMAMEESEEGGL</sequence>
<evidence type="ECO:0000313" key="2">
    <source>
        <dbReference type="EMBL" id="GLD56490.1"/>
    </source>
</evidence>
<evidence type="ECO:0000256" key="1">
    <source>
        <dbReference type="SAM" id="MobiDB-lite"/>
    </source>
</evidence>
<dbReference type="EMBL" id="BRZM01000025">
    <property type="protein sequence ID" value="GLD56490.1"/>
    <property type="molecule type" value="Genomic_DNA"/>
</dbReference>
<reference evidence="2" key="1">
    <citation type="submission" date="2022-08" db="EMBL/GenBank/DDBJ databases">
        <title>Genome sequencing of akame (Lates japonicus).</title>
        <authorList>
            <person name="Hashiguchi Y."/>
            <person name="Takahashi H."/>
        </authorList>
    </citation>
    <scope>NUCLEOTIDE SEQUENCE</scope>
    <source>
        <strain evidence="2">Kochi</strain>
    </source>
</reference>
<dbReference type="GO" id="GO:0005581">
    <property type="term" value="C:collagen trimer"/>
    <property type="evidence" value="ECO:0007669"/>
    <property type="project" value="UniProtKB-KW"/>
</dbReference>
<keyword evidence="3" id="KW-1185">Reference proteome</keyword>
<feature type="compositionally biased region" description="Low complexity" evidence="1">
    <location>
        <begin position="19"/>
        <end position="32"/>
    </location>
</feature>
<proteinExistence type="predicted"/>
<gene>
    <name evidence="2" type="ORF">AKAME5_000883000</name>
</gene>
<dbReference type="AlphaFoldDB" id="A0AAD3R687"/>
<feature type="region of interest" description="Disordered" evidence="1">
    <location>
        <begin position="1"/>
        <end position="96"/>
    </location>
</feature>
<evidence type="ECO:0000313" key="3">
    <source>
        <dbReference type="Proteomes" id="UP001279410"/>
    </source>
</evidence>
<dbReference type="Proteomes" id="UP001279410">
    <property type="component" value="Unassembled WGS sequence"/>
</dbReference>
<protein>
    <submittedName>
        <fullName evidence="2">Collagen alpha-1(XIV) chain isoform X1</fullName>
    </submittedName>
</protein>
<feature type="compositionally biased region" description="Acidic residues" evidence="1">
    <location>
        <begin position="42"/>
        <end position="57"/>
    </location>
</feature>
<keyword evidence="2" id="KW-0176">Collagen</keyword>
<feature type="compositionally biased region" description="Low complexity" evidence="1">
    <location>
        <begin position="61"/>
        <end position="73"/>
    </location>
</feature>